<dbReference type="SUPFAM" id="SSF52402">
    <property type="entry name" value="Adenine nucleotide alpha hydrolases-like"/>
    <property type="match status" value="1"/>
</dbReference>
<dbReference type="InterPro" id="IPR012795">
    <property type="entry name" value="tRNA_Ile_lys_synt_N"/>
</dbReference>
<dbReference type="RefSeq" id="WP_163805257.1">
    <property type="nucleotide sequence ID" value="NZ_AP022620.1"/>
</dbReference>
<gene>
    <name evidence="7 10" type="primary">tilS</name>
    <name evidence="10" type="ORF">MANY_33670</name>
</gene>
<keyword evidence="11" id="KW-1185">Reference proteome</keyword>
<dbReference type="EMBL" id="AP022620">
    <property type="protein sequence ID" value="BBZ78030.1"/>
    <property type="molecule type" value="Genomic_DNA"/>
</dbReference>
<dbReference type="AlphaFoldDB" id="A0A6N4W7S1"/>
<dbReference type="KEGG" id="many:MANY_33670"/>
<dbReference type="InterPro" id="IPR011063">
    <property type="entry name" value="TilS/TtcA_N"/>
</dbReference>
<dbReference type="HAMAP" id="MF_01161">
    <property type="entry name" value="tRNA_Ile_lys_synt"/>
    <property type="match status" value="1"/>
</dbReference>
<sequence>MDRPGALARLRAALAGFATEHLPGGDAWCVALSGGPDSLALTAAAAALRPTTALIVDHGLQSGSADVADAARRAALELGCSEATVLTVHVGTRGGPEAAARTARYAALDSARGGAPVLVGHTLDDQAETVLLGLGRGSGARSIAGMRVCDPPWYRPWLGQRRSLTRAACTELGLAPWDDPHNHDARFTRVRLRTEVLPLLEDVLGGGVAEALARTAGALREDTEALDALADAALAAALDGDGLSVAALSGLATAVRRRVLRGWLLRGGASGLTETQIRAVDALVTAWHGQGGAAVSADLPHQRLFAGRRDGRLVLYARPV</sequence>
<evidence type="ECO:0000256" key="4">
    <source>
        <dbReference type="ARBA" id="ARBA00022741"/>
    </source>
</evidence>
<dbReference type="SUPFAM" id="SSF82829">
    <property type="entry name" value="MesJ substrate recognition domain-like"/>
    <property type="match status" value="1"/>
</dbReference>
<dbReference type="GO" id="GO:0006400">
    <property type="term" value="P:tRNA modification"/>
    <property type="evidence" value="ECO:0007669"/>
    <property type="project" value="UniProtKB-UniRule"/>
</dbReference>
<comment type="domain">
    <text evidence="7">The N-terminal region contains the highly conserved SGGXDS motif, predicted to be a P-loop motif involved in ATP binding.</text>
</comment>
<evidence type="ECO:0000256" key="1">
    <source>
        <dbReference type="ARBA" id="ARBA00022490"/>
    </source>
</evidence>
<evidence type="ECO:0000259" key="8">
    <source>
        <dbReference type="Pfam" id="PF01171"/>
    </source>
</evidence>
<proteinExistence type="inferred from homology"/>
<evidence type="ECO:0000259" key="9">
    <source>
        <dbReference type="Pfam" id="PF09179"/>
    </source>
</evidence>
<dbReference type="Proteomes" id="UP000467249">
    <property type="component" value="Chromosome"/>
</dbReference>
<dbReference type="Gene3D" id="1.20.59.20">
    <property type="match status" value="1"/>
</dbReference>
<dbReference type="InterPro" id="IPR012094">
    <property type="entry name" value="tRNA_Ile_lys_synt"/>
</dbReference>
<feature type="domain" description="tRNA(Ile)-lysidine/2-thiocytidine synthase N-terminal" evidence="8">
    <location>
        <begin position="28"/>
        <end position="194"/>
    </location>
</feature>
<dbReference type="GO" id="GO:0005737">
    <property type="term" value="C:cytoplasm"/>
    <property type="evidence" value="ECO:0007669"/>
    <property type="project" value="UniProtKB-SubCell"/>
</dbReference>
<keyword evidence="4 7" id="KW-0547">Nucleotide-binding</keyword>
<evidence type="ECO:0000256" key="3">
    <source>
        <dbReference type="ARBA" id="ARBA00022694"/>
    </source>
</evidence>
<reference evidence="10 11" key="1">
    <citation type="journal article" date="2019" name="Emerg. Microbes Infect.">
        <title>Comprehensive subspecies identification of 175 nontuberculous mycobacteria species based on 7547 genomic profiles.</title>
        <authorList>
            <person name="Matsumoto Y."/>
            <person name="Kinjo T."/>
            <person name="Motooka D."/>
            <person name="Nabeya D."/>
            <person name="Jung N."/>
            <person name="Uechi K."/>
            <person name="Horii T."/>
            <person name="Iida T."/>
            <person name="Fujita J."/>
            <person name="Nakamura S."/>
        </authorList>
    </citation>
    <scope>NUCLEOTIDE SEQUENCE [LARGE SCALE GENOMIC DNA]</scope>
    <source>
        <strain evidence="10 11">JCM 30275</strain>
    </source>
</reference>
<dbReference type="Pfam" id="PF01171">
    <property type="entry name" value="ATP_bind_3"/>
    <property type="match status" value="1"/>
</dbReference>
<dbReference type="Gene3D" id="3.40.50.620">
    <property type="entry name" value="HUPs"/>
    <property type="match status" value="1"/>
</dbReference>
<evidence type="ECO:0000256" key="7">
    <source>
        <dbReference type="HAMAP-Rule" id="MF_01161"/>
    </source>
</evidence>
<keyword evidence="1 7" id="KW-0963">Cytoplasm</keyword>
<dbReference type="CDD" id="cd01992">
    <property type="entry name" value="TilS_N"/>
    <property type="match status" value="1"/>
</dbReference>
<evidence type="ECO:0000256" key="2">
    <source>
        <dbReference type="ARBA" id="ARBA00022598"/>
    </source>
</evidence>
<dbReference type="GO" id="GO:0005524">
    <property type="term" value="F:ATP binding"/>
    <property type="evidence" value="ECO:0007669"/>
    <property type="project" value="UniProtKB-UniRule"/>
</dbReference>
<comment type="subcellular location">
    <subcellularLocation>
        <location evidence="7">Cytoplasm</location>
    </subcellularLocation>
</comment>
<dbReference type="InterPro" id="IPR014729">
    <property type="entry name" value="Rossmann-like_a/b/a_fold"/>
</dbReference>
<organism evidence="10 11">
    <name type="scientific">Mycolicibacterium anyangense</name>
    <dbReference type="NCBI Taxonomy" id="1431246"/>
    <lineage>
        <taxon>Bacteria</taxon>
        <taxon>Bacillati</taxon>
        <taxon>Actinomycetota</taxon>
        <taxon>Actinomycetes</taxon>
        <taxon>Mycobacteriales</taxon>
        <taxon>Mycobacteriaceae</taxon>
        <taxon>Mycolicibacterium</taxon>
    </lineage>
</organism>
<protein>
    <recommendedName>
        <fullName evidence="7">tRNA(Ile)-lysidine synthase</fullName>
        <ecNumber evidence="7">6.3.4.19</ecNumber>
    </recommendedName>
    <alternativeName>
        <fullName evidence="7">tRNA(Ile)-2-lysyl-cytidine synthase</fullName>
    </alternativeName>
    <alternativeName>
        <fullName evidence="7">tRNA(Ile)-lysidine synthetase</fullName>
    </alternativeName>
</protein>
<accession>A0A6N4W7S1</accession>
<keyword evidence="5 7" id="KW-0067">ATP-binding</keyword>
<dbReference type="GO" id="GO:0032267">
    <property type="term" value="F:tRNA(Ile)-lysidine synthase activity"/>
    <property type="evidence" value="ECO:0007669"/>
    <property type="project" value="UniProtKB-EC"/>
</dbReference>
<dbReference type="Pfam" id="PF09179">
    <property type="entry name" value="TilS"/>
    <property type="match status" value="1"/>
</dbReference>
<dbReference type="EC" id="6.3.4.19" evidence="7"/>
<keyword evidence="3 7" id="KW-0819">tRNA processing</keyword>
<dbReference type="PANTHER" id="PTHR43033:SF1">
    <property type="entry name" value="TRNA(ILE)-LYSIDINE SYNTHASE-RELATED"/>
    <property type="match status" value="1"/>
</dbReference>
<dbReference type="InterPro" id="IPR015262">
    <property type="entry name" value="tRNA_Ile_lys_synt_subst-bd"/>
</dbReference>
<evidence type="ECO:0000256" key="6">
    <source>
        <dbReference type="ARBA" id="ARBA00048539"/>
    </source>
</evidence>
<comment type="function">
    <text evidence="7">Ligates lysine onto the cytidine present at position 34 of the AUA codon-specific tRNA(Ile) that contains the anticodon CAU, in an ATP-dependent manner. Cytidine is converted to lysidine, thus changing the amino acid specificity of the tRNA from methionine to isoleucine.</text>
</comment>
<dbReference type="PANTHER" id="PTHR43033">
    <property type="entry name" value="TRNA(ILE)-LYSIDINE SYNTHASE-RELATED"/>
    <property type="match status" value="1"/>
</dbReference>
<dbReference type="NCBIfam" id="TIGR02432">
    <property type="entry name" value="lysidine_TilS_N"/>
    <property type="match status" value="1"/>
</dbReference>
<comment type="similarity">
    <text evidence="7">Belongs to the tRNA(Ile)-lysidine synthase family.</text>
</comment>
<feature type="domain" description="tRNA(Ile)-lysidine synthase substrate-binding" evidence="9">
    <location>
        <begin position="243"/>
        <end position="296"/>
    </location>
</feature>
<evidence type="ECO:0000256" key="5">
    <source>
        <dbReference type="ARBA" id="ARBA00022840"/>
    </source>
</evidence>
<keyword evidence="2 7" id="KW-0436">Ligase</keyword>
<feature type="binding site" evidence="7">
    <location>
        <begin position="33"/>
        <end position="38"/>
    </location>
    <ligand>
        <name>ATP</name>
        <dbReference type="ChEBI" id="CHEBI:30616"/>
    </ligand>
</feature>
<evidence type="ECO:0000313" key="10">
    <source>
        <dbReference type="EMBL" id="BBZ78030.1"/>
    </source>
</evidence>
<comment type="catalytic activity">
    <reaction evidence="6 7">
        <text>cytidine(34) in tRNA(Ile2) + L-lysine + ATP = lysidine(34) in tRNA(Ile2) + AMP + diphosphate + H(+)</text>
        <dbReference type="Rhea" id="RHEA:43744"/>
        <dbReference type="Rhea" id="RHEA-COMP:10625"/>
        <dbReference type="Rhea" id="RHEA-COMP:10670"/>
        <dbReference type="ChEBI" id="CHEBI:15378"/>
        <dbReference type="ChEBI" id="CHEBI:30616"/>
        <dbReference type="ChEBI" id="CHEBI:32551"/>
        <dbReference type="ChEBI" id="CHEBI:33019"/>
        <dbReference type="ChEBI" id="CHEBI:82748"/>
        <dbReference type="ChEBI" id="CHEBI:83665"/>
        <dbReference type="ChEBI" id="CHEBI:456215"/>
        <dbReference type="EC" id="6.3.4.19"/>
    </reaction>
</comment>
<name>A0A6N4W7S1_9MYCO</name>
<evidence type="ECO:0000313" key="11">
    <source>
        <dbReference type="Proteomes" id="UP000467249"/>
    </source>
</evidence>